<reference evidence="1 2" key="1">
    <citation type="journal article" date="2018" name="Nat. Biotechnol.">
        <title>A standardized bacterial taxonomy based on genome phylogeny substantially revises the tree of life.</title>
        <authorList>
            <person name="Parks D.H."/>
            <person name="Chuvochina M."/>
            <person name="Waite D.W."/>
            <person name="Rinke C."/>
            <person name="Skarshewski A."/>
            <person name="Chaumeil P.A."/>
            <person name="Hugenholtz P."/>
        </authorList>
    </citation>
    <scope>NUCLEOTIDE SEQUENCE [LARGE SCALE GENOMIC DNA]</scope>
    <source>
        <strain evidence="1">UBA9158</strain>
    </source>
</reference>
<dbReference type="EMBL" id="DMND01000094">
    <property type="protein sequence ID" value="HAN27382.1"/>
    <property type="molecule type" value="Genomic_DNA"/>
</dbReference>
<evidence type="ECO:0000313" key="2">
    <source>
        <dbReference type="Proteomes" id="UP000259273"/>
    </source>
</evidence>
<dbReference type="Proteomes" id="UP000259273">
    <property type="component" value="Unassembled WGS sequence"/>
</dbReference>
<sequence length="41" mass="4295">MAYHTLLPEATSQSPPMPRIGPYTLTNAVALAPMAGVTDLP</sequence>
<evidence type="ECO:0000313" key="1">
    <source>
        <dbReference type="EMBL" id="HAN27382.1"/>
    </source>
</evidence>
<feature type="non-terminal residue" evidence="1">
    <location>
        <position position="41"/>
    </location>
</feature>
<name>A0A3C1KKZ5_9GAMM</name>
<dbReference type="AlphaFoldDB" id="A0A3C1KKZ5"/>
<comment type="caution">
    <text evidence="1">The sequence shown here is derived from an EMBL/GenBank/DDBJ whole genome shotgun (WGS) entry which is preliminary data.</text>
</comment>
<organism evidence="1 2">
    <name type="scientific">Haliea salexigens</name>
    <dbReference type="NCBI Taxonomy" id="287487"/>
    <lineage>
        <taxon>Bacteria</taxon>
        <taxon>Pseudomonadati</taxon>
        <taxon>Pseudomonadota</taxon>
        <taxon>Gammaproteobacteria</taxon>
        <taxon>Cellvibrionales</taxon>
        <taxon>Halieaceae</taxon>
        <taxon>Haliea</taxon>
    </lineage>
</organism>
<proteinExistence type="predicted"/>
<gene>
    <name evidence="1" type="ORF">DCP75_06630</name>
</gene>
<protein>
    <submittedName>
        <fullName evidence="1">tRNA dihydrouridine synthase DusB</fullName>
    </submittedName>
</protein>
<accession>A0A3C1KKZ5</accession>